<dbReference type="CDD" id="cd11966">
    <property type="entry name" value="SH3_ASAP2"/>
    <property type="match status" value="1"/>
</dbReference>
<keyword evidence="11" id="KW-0333">Golgi apparatus</keyword>
<dbReference type="PROSITE" id="PS50297">
    <property type="entry name" value="ANK_REP_REGION"/>
    <property type="match status" value="1"/>
</dbReference>
<feature type="compositionally biased region" description="Polar residues" evidence="17">
    <location>
        <begin position="788"/>
        <end position="817"/>
    </location>
</feature>
<dbReference type="SUPFAM" id="SSF48403">
    <property type="entry name" value="Ankyrin repeat"/>
    <property type="match status" value="1"/>
</dbReference>
<accession>A0A834A3F0</accession>
<dbReference type="GO" id="GO:0005096">
    <property type="term" value="F:GTPase activator activity"/>
    <property type="evidence" value="ECO:0007669"/>
    <property type="project" value="UniProtKB-KW"/>
</dbReference>
<evidence type="ECO:0000313" key="22">
    <source>
        <dbReference type="Proteomes" id="UP000664940"/>
    </source>
</evidence>
<dbReference type="PROSITE" id="PS50002">
    <property type="entry name" value="SH3"/>
    <property type="match status" value="1"/>
</dbReference>
<evidence type="ECO:0000256" key="12">
    <source>
        <dbReference type="ARBA" id="ARBA00023043"/>
    </source>
</evidence>
<keyword evidence="12 14" id="KW-0040">ANK repeat</keyword>
<protein>
    <submittedName>
        <fullName evidence="21">ArfGAP with SH3 domain, ankyrin repeat and PH domain 2</fullName>
    </submittedName>
</protein>
<evidence type="ECO:0000256" key="17">
    <source>
        <dbReference type="SAM" id="MobiDB-lite"/>
    </source>
</evidence>
<feature type="compositionally biased region" description="Low complexity" evidence="17">
    <location>
        <begin position="859"/>
        <end position="870"/>
    </location>
</feature>
<dbReference type="AlphaFoldDB" id="A0A834A3F0"/>
<dbReference type="InterPro" id="IPR037844">
    <property type="entry name" value="PH_ASAP"/>
</dbReference>
<proteinExistence type="predicted"/>
<organism evidence="21 22">
    <name type="scientific">Phyllostomus discolor</name>
    <name type="common">pale spear-nosed bat</name>
    <dbReference type="NCBI Taxonomy" id="89673"/>
    <lineage>
        <taxon>Eukaryota</taxon>
        <taxon>Metazoa</taxon>
        <taxon>Chordata</taxon>
        <taxon>Craniata</taxon>
        <taxon>Vertebrata</taxon>
        <taxon>Euteleostomi</taxon>
        <taxon>Mammalia</taxon>
        <taxon>Eutheria</taxon>
        <taxon>Laurasiatheria</taxon>
        <taxon>Chiroptera</taxon>
        <taxon>Yangochiroptera</taxon>
        <taxon>Phyllostomidae</taxon>
        <taxon>Phyllostominae</taxon>
        <taxon>Phyllostomus</taxon>
    </lineage>
</organism>
<dbReference type="InterPro" id="IPR004148">
    <property type="entry name" value="BAR_dom"/>
</dbReference>
<dbReference type="SUPFAM" id="SSF50044">
    <property type="entry name" value="SH3-domain"/>
    <property type="match status" value="1"/>
</dbReference>
<dbReference type="FunFam" id="1.25.40.20:FF:000006">
    <property type="entry name" value="Arf-GAP with SH3 domain, ANK repeat and PH domain-containing protein 2"/>
    <property type="match status" value="1"/>
</dbReference>
<evidence type="ECO:0000256" key="1">
    <source>
        <dbReference type="ARBA" id="ARBA00004370"/>
    </source>
</evidence>
<keyword evidence="4 15" id="KW-0728">SH3 domain</keyword>
<dbReference type="PROSITE" id="PS50115">
    <property type="entry name" value="ARFGAP"/>
    <property type="match status" value="1"/>
</dbReference>
<dbReference type="GO" id="GO:0005794">
    <property type="term" value="C:Golgi apparatus"/>
    <property type="evidence" value="ECO:0007669"/>
    <property type="project" value="UniProtKB-SubCell"/>
</dbReference>
<feature type="region of interest" description="Disordered" evidence="17">
    <location>
        <begin position="697"/>
        <end position="721"/>
    </location>
</feature>
<keyword evidence="9" id="KW-0677">Repeat</keyword>
<dbReference type="Gene3D" id="1.20.1270.60">
    <property type="entry name" value="Arfaptin homology (AH) domain/BAR domain"/>
    <property type="match status" value="1"/>
</dbReference>
<name>A0A834A3F0_9CHIR</name>
<evidence type="ECO:0000256" key="16">
    <source>
        <dbReference type="PROSITE-ProRule" id="PRU00288"/>
    </source>
</evidence>
<evidence type="ECO:0000313" key="21">
    <source>
        <dbReference type="EMBL" id="KAF6102166.1"/>
    </source>
</evidence>
<dbReference type="SMART" id="SM00326">
    <property type="entry name" value="SH3"/>
    <property type="match status" value="1"/>
</dbReference>
<dbReference type="Gene3D" id="2.30.29.30">
    <property type="entry name" value="Pleckstrin-homology domain (PH domain)/Phosphotyrosine-binding domain (PTB)"/>
    <property type="match status" value="1"/>
</dbReference>
<dbReference type="PANTHER" id="PTHR45854:SF4">
    <property type="entry name" value="ARF-GAP WITH SH3 DOMAIN, ANK REPEAT AND PH DOMAIN-CONTAINING PROTEIN 2"/>
    <property type="match status" value="1"/>
</dbReference>
<reference evidence="21 22" key="1">
    <citation type="journal article" date="2020" name="Nature">
        <title>Six reference-quality genomes reveal evolution of bat adaptations.</title>
        <authorList>
            <person name="Jebb D."/>
            <person name="Huang Z."/>
            <person name="Pippel M."/>
            <person name="Hughes G.M."/>
            <person name="Lavrichenko K."/>
            <person name="Devanna P."/>
            <person name="Winkler S."/>
            <person name="Jermiin L.S."/>
            <person name="Skirmuntt E.C."/>
            <person name="Katzourakis A."/>
            <person name="Burkitt-Gray L."/>
            <person name="Ray D.A."/>
            <person name="Sullivan K.A.M."/>
            <person name="Roscito J.G."/>
            <person name="Kirilenko B.M."/>
            <person name="Davalos L.M."/>
            <person name="Corthals A.P."/>
            <person name="Power M.L."/>
            <person name="Jones G."/>
            <person name="Ransome R.D."/>
            <person name="Dechmann D.K.N."/>
            <person name="Locatelli A.G."/>
            <person name="Puechmaille S.J."/>
            <person name="Fedrigo O."/>
            <person name="Jarvis E.D."/>
            <person name="Hiller M."/>
            <person name="Vernes S.C."/>
            <person name="Myers E.W."/>
            <person name="Teeling E.C."/>
        </authorList>
    </citation>
    <scope>NUCLEOTIDE SEQUENCE [LARGE SCALE GENOMIC DNA]</scope>
    <source>
        <strain evidence="21">Bat1K_MPI-CBG_1</strain>
    </source>
</reference>
<dbReference type="Pfam" id="PF14604">
    <property type="entry name" value="SH3_9"/>
    <property type="match status" value="1"/>
</dbReference>
<feature type="domain" description="PH" evidence="19">
    <location>
        <begin position="257"/>
        <end position="396"/>
    </location>
</feature>
<dbReference type="Gene3D" id="1.25.40.950">
    <property type="match status" value="1"/>
</dbReference>
<evidence type="ECO:0000256" key="2">
    <source>
        <dbReference type="ARBA" id="ARBA00004496"/>
    </source>
</evidence>
<dbReference type="InterPro" id="IPR036770">
    <property type="entry name" value="Ankyrin_rpt-contain_sf"/>
</dbReference>
<dbReference type="CDD" id="cd13251">
    <property type="entry name" value="PH_ASAP"/>
    <property type="match status" value="1"/>
</dbReference>
<sequence>MVLYKMKKSVKAINISGLAHVENEEQYTQALEKFGGNCVCRDDPDLGSAFLKFSVFTKELTALFKNLIQNMNNIITFPLDSLLKGDLKGVKGDLKKPFDKAWKDYETKITKIEKEKKEHARLHGMIRTEVSGAEIAEEMEKERRFFQLQMCEYLLKVNEIKIKKGVDLLQNLIKYFHAQCNFFQDGLKAVENLKPSIETLSTDLHTIKQAQDEERRQLVQLRDILKSALQVEQKEDAQLRQSAAYSLHQPQGNKEHGTERSGSLYKKSDGIRKVWQKRKCSVRNGFLTISHGTGLAVGCESGLEPRKHRPICAVRKTGCFPGSWQPSGDGAIVPHALAGSANRPPAKLNLLTCQVKTNPEEKKCFDLISHDRTYHFQAEDEQECHVWMSVLQNSKEEALNNAFKGDDSAGENNIVQELTKEITAEVRRMAGNDVCCDCGAPGPTWLSTNLGVLTCIECSGIHRELGVHYSRMQSLTLDVLGTSELLLAKNIGNAGFNEIMEGCLPAEDTVKPTPGSDMHARKDYITAKYIERKYARKRHADGAAKLHSLGEAVKTRDIFGLLQAYADGVDLTERIPLANGHEPDETALHLAVRSVDRTSLHIVDFLVQNSGNLDKQTGRGSTALHYCCLTDNAECLKLLLRGKASVDIANESGETPLDIAKRLRHEHCEELLTQALAGGLSSHVHVEYEWRLLHEDLDESDDDADEKPQPSPSRREDRPVSFYQLGPGAASLARDVAGLAKDKQRSFAPSVLQNETYGAVLSGSPAPALPVAPSTTSAPPLPPRNLAKAQTASSAHAPWKTSSVSVDGVSRQRSSSDPPAVHPPLPPLRVTSTNPLAPTPPTPAAKMPGVMEALGQQNKPAQPGAPLGKAAPPPLPPQPPSRLPQKRPAPGTDKSTPLVSKGQPRGPDAPGPLPGTAALQPPAPMPRKSQTTKLKPKRVKALYNCVADNPDELTFSEGDVIIVDGEEDQEWWIGHIDGDPGRKGAFPVSFVHFIAD</sequence>
<comment type="subcellular location">
    <subcellularLocation>
        <location evidence="2">Cytoplasm</location>
    </subcellularLocation>
    <subcellularLocation>
        <location evidence="3">Golgi apparatus</location>
    </subcellularLocation>
    <subcellularLocation>
        <location evidence="1">Membrane</location>
    </subcellularLocation>
</comment>
<feature type="compositionally biased region" description="Polar residues" evidence="17">
    <location>
        <begin position="240"/>
        <end position="252"/>
    </location>
</feature>
<feature type="region of interest" description="Disordered" evidence="17">
    <location>
        <begin position="770"/>
        <end position="936"/>
    </location>
</feature>
<evidence type="ECO:0000256" key="13">
    <source>
        <dbReference type="ARBA" id="ARBA00023136"/>
    </source>
</evidence>
<feature type="domain" description="SH3" evidence="18">
    <location>
        <begin position="934"/>
        <end position="996"/>
    </location>
</feature>
<dbReference type="FunFam" id="1.10.220.150:FF:000002">
    <property type="entry name" value="arf-GAP with SH3 domain, ANK repeat and PH domain-containing protein 1"/>
    <property type="match status" value="1"/>
</dbReference>
<dbReference type="InterPro" id="IPR002110">
    <property type="entry name" value="Ankyrin_rpt"/>
</dbReference>
<evidence type="ECO:0000256" key="7">
    <source>
        <dbReference type="ARBA" id="ARBA00022553"/>
    </source>
</evidence>
<dbReference type="FunFam" id="1.25.40.950:FF:000001">
    <property type="entry name" value="Arf-GAP with SH3 domain, ANK repeat and PH domain-containing protein 1"/>
    <property type="match status" value="1"/>
</dbReference>
<keyword evidence="6" id="KW-0963">Cytoplasm</keyword>
<feature type="repeat" description="ANK" evidence="14">
    <location>
        <begin position="619"/>
        <end position="651"/>
    </location>
</feature>
<gene>
    <name evidence="21" type="ORF">HJG60_001043</name>
</gene>
<dbReference type="SMART" id="SM00105">
    <property type="entry name" value="ArfGap"/>
    <property type="match status" value="1"/>
</dbReference>
<dbReference type="Proteomes" id="UP000664940">
    <property type="component" value="Unassembled WGS sequence"/>
</dbReference>
<evidence type="ECO:0000256" key="14">
    <source>
        <dbReference type="PROSITE-ProRule" id="PRU00023"/>
    </source>
</evidence>
<dbReference type="Pfam" id="PF01412">
    <property type="entry name" value="ArfGap"/>
    <property type="match status" value="1"/>
</dbReference>
<dbReference type="PROSITE" id="PS50088">
    <property type="entry name" value="ANK_REPEAT"/>
    <property type="match status" value="1"/>
</dbReference>
<dbReference type="InterPro" id="IPR036028">
    <property type="entry name" value="SH3-like_dom_sf"/>
</dbReference>
<keyword evidence="8" id="KW-0479">Metal-binding</keyword>
<dbReference type="EMBL" id="JABVXQ010000006">
    <property type="protein sequence ID" value="KAF6102166.1"/>
    <property type="molecule type" value="Genomic_DNA"/>
</dbReference>
<dbReference type="GO" id="GO:0008270">
    <property type="term" value="F:zinc ion binding"/>
    <property type="evidence" value="ECO:0007669"/>
    <property type="project" value="UniProtKB-KW"/>
</dbReference>
<dbReference type="InterPro" id="IPR011993">
    <property type="entry name" value="PH-like_dom_sf"/>
</dbReference>
<dbReference type="InterPro" id="IPR035677">
    <property type="entry name" value="ASAP2_SH3"/>
</dbReference>
<dbReference type="SUPFAM" id="SSF50729">
    <property type="entry name" value="PH domain-like"/>
    <property type="match status" value="1"/>
</dbReference>
<feature type="region of interest" description="Disordered" evidence="17">
    <location>
        <begin position="240"/>
        <end position="264"/>
    </location>
</feature>
<dbReference type="InterPro" id="IPR001164">
    <property type="entry name" value="ArfGAP_dom"/>
</dbReference>
<dbReference type="SMART" id="SM00233">
    <property type="entry name" value="PH"/>
    <property type="match status" value="1"/>
</dbReference>
<comment type="caution">
    <text evidence="21">The sequence shown here is derived from an EMBL/GenBank/DDBJ whole genome shotgun (WGS) entry which is preliminary data.</text>
</comment>
<dbReference type="FunFam" id="2.30.30.40:FF:000012">
    <property type="entry name" value="Arf-GAP with SH3 domain, ANK repeat and PH domain-containing protein 2"/>
    <property type="match status" value="1"/>
</dbReference>
<evidence type="ECO:0000256" key="3">
    <source>
        <dbReference type="ARBA" id="ARBA00004555"/>
    </source>
</evidence>
<feature type="compositionally biased region" description="Pro residues" evidence="17">
    <location>
        <begin position="871"/>
        <end position="882"/>
    </location>
</feature>
<dbReference type="GO" id="GO:0016020">
    <property type="term" value="C:membrane"/>
    <property type="evidence" value="ECO:0007669"/>
    <property type="project" value="UniProtKB-SubCell"/>
</dbReference>
<evidence type="ECO:0000259" key="19">
    <source>
        <dbReference type="PROSITE" id="PS50003"/>
    </source>
</evidence>
<dbReference type="Pfam" id="PF12796">
    <property type="entry name" value="Ank_2"/>
    <property type="match status" value="1"/>
</dbReference>
<dbReference type="Gene3D" id="1.25.40.20">
    <property type="entry name" value="Ankyrin repeat-containing domain"/>
    <property type="match status" value="1"/>
</dbReference>
<dbReference type="Pfam" id="PF16746">
    <property type="entry name" value="BAR_3"/>
    <property type="match status" value="1"/>
</dbReference>
<dbReference type="InterPro" id="IPR043593">
    <property type="entry name" value="ASAP"/>
</dbReference>
<dbReference type="FunFam" id="1.20.1270.60:FF:000004">
    <property type="entry name" value="Arf-GAP with SH3 domain, ANK repeat and PH domain-containing protein 1"/>
    <property type="match status" value="1"/>
</dbReference>
<dbReference type="InterPro" id="IPR038508">
    <property type="entry name" value="ArfGAP_dom_sf"/>
</dbReference>
<evidence type="ECO:0000256" key="4">
    <source>
        <dbReference type="ARBA" id="ARBA00022443"/>
    </source>
</evidence>
<keyword evidence="7" id="KW-0597">Phosphoprotein</keyword>
<feature type="domain" description="Arf-GAP" evidence="20">
    <location>
        <begin position="420"/>
        <end position="542"/>
    </location>
</feature>
<dbReference type="SMART" id="SM00248">
    <property type="entry name" value="ANK"/>
    <property type="match status" value="2"/>
</dbReference>
<evidence type="ECO:0000259" key="20">
    <source>
        <dbReference type="PROSITE" id="PS50115"/>
    </source>
</evidence>
<evidence type="ECO:0000256" key="9">
    <source>
        <dbReference type="ARBA" id="ARBA00022737"/>
    </source>
</evidence>
<evidence type="ECO:0000259" key="18">
    <source>
        <dbReference type="PROSITE" id="PS50002"/>
    </source>
</evidence>
<evidence type="ECO:0000256" key="10">
    <source>
        <dbReference type="ARBA" id="ARBA00022833"/>
    </source>
</evidence>
<dbReference type="PRINTS" id="PR00405">
    <property type="entry name" value="REVINTRACTNG"/>
</dbReference>
<keyword evidence="10" id="KW-0862">Zinc</keyword>
<dbReference type="InterPro" id="IPR001452">
    <property type="entry name" value="SH3_domain"/>
</dbReference>
<dbReference type="SUPFAM" id="SSF57863">
    <property type="entry name" value="ArfGap/RecO-like zinc finger"/>
    <property type="match status" value="1"/>
</dbReference>
<dbReference type="SUPFAM" id="SSF103657">
    <property type="entry name" value="BAR/IMD domain-like"/>
    <property type="match status" value="1"/>
</dbReference>
<keyword evidence="16" id="KW-0863">Zinc-finger</keyword>
<dbReference type="InterPro" id="IPR027267">
    <property type="entry name" value="AH/BAR_dom_sf"/>
</dbReference>
<evidence type="ECO:0000256" key="11">
    <source>
        <dbReference type="ARBA" id="ARBA00023034"/>
    </source>
</evidence>
<dbReference type="PANTHER" id="PTHR45854">
    <property type="entry name" value="ASAP FAMILY MEMBER"/>
    <property type="match status" value="1"/>
</dbReference>
<dbReference type="Pfam" id="PF00169">
    <property type="entry name" value="PH"/>
    <property type="match status" value="1"/>
</dbReference>
<dbReference type="InterPro" id="IPR001849">
    <property type="entry name" value="PH_domain"/>
</dbReference>
<evidence type="ECO:0000256" key="6">
    <source>
        <dbReference type="ARBA" id="ARBA00022490"/>
    </source>
</evidence>
<dbReference type="Gene3D" id="2.30.30.40">
    <property type="entry name" value="SH3 Domains"/>
    <property type="match status" value="1"/>
</dbReference>
<keyword evidence="5" id="KW-0343">GTPase activation</keyword>
<keyword evidence="13" id="KW-0472">Membrane</keyword>
<evidence type="ECO:0000256" key="5">
    <source>
        <dbReference type="ARBA" id="ARBA00022468"/>
    </source>
</evidence>
<evidence type="ECO:0000256" key="15">
    <source>
        <dbReference type="PROSITE-ProRule" id="PRU00192"/>
    </source>
</evidence>
<dbReference type="PROSITE" id="PS50003">
    <property type="entry name" value="PH_DOMAIN"/>
    <property type="match status" value="1"/>
</dbReference>
<evidence type="ECO:0000256" key="8">
    <source>
        <dbReference type="ARBA" id="ARBA00022723"/>
    </source>
</evidence>
<dbReference type="Gene3D" id="1.10.220.150">
    <property type="entry name" value="Arf GTPase activating protein"/>
    <property type="match status" value="1"/>
</dbReference>
<dbReference type="InterPro" id="IPR037278">
    <property type="entry name" value="ARFGAP/RecO"/>
</dbReference>